<dbReference type="InterPro" id="IPR009057">
    <property type="entry name" value="Homeodomain-like_sf"/>
</dbReference>
<dbReference type="Pfam" id="PF13683">
    <property type="entry name" value="rve_3"/>
    <property type="match status" value="1"/>
</dbReference>
<dbReference type="PROSITE" id="PS50994">
    <property type="entry name" value="INTEGRASE"/>
    <property type="match status" value="1"/>
</dbReference>
<dbReference type="Gene3D" id="3.30.420.10">
    <property type="entry name" value="Ribonuclease H-like superfamily/Ribonuclease H"/>
    <property type="match status" value="1"/>
</dbReference>
<dbReference type="Pfam" id="PF13565">
    <property type="entry name" value="HTH_32"/>
    <property type="match status" value="1"/>
</dbReference>
<protein>
    <recommendedName>
        <fullName evidence="2">Integrase catalytic domain-containing protein</fullName>
    </recommendedName>
</protein>
<evidence type="ECO:0000313" key="3">
    <source>
        <dbReference type="EMBL" id="GHH72989.1"/>
    </source>
</evidence>
<sequence>MSKRRLVITAVARRYGVSQGWVSRLLKRYRTEGEAAFEPRSRRPHTTPAATAPEVVQQVLTLRKQLRDKGLDAGADTIAWHLTHHHQTTLSRATIHRILSREGAVTREPKKRPKSSYIRFAAAQPNETWQSDFTHYRLVTPAGRPGPDVEIITWLDDHSRYALHISAHQAITAPIVLSTFRQACDQHGHPASVLTDNGMVYTVRLAGHGRQGGRNHLEHELRQLGIVQKNGRPNHPTTQGKVERFQQTMKKWLRAQPAQPATLTQLQTLIDAFVQEYNHHRPHRSLPHRQPPAVAYRTTPKATPSTSARTDSHDRLRTDKIDKTGCVTLRIAGKLRHIGVGRTHAGTHVLLLVHDLDVQIINAATGEILRELTINLARDYQPRGTNPGHDNGPNPYFVGSGHSDVLRHHIRSGGRI</sequence>
<accession>A0A919FW03</accession>
<dbReference type="NCBIfam" id="NF033577">
    <property type="entry name" value="transpos_IS481"/>
    <property type="match status" value="1"/>
</dbReference>
<dbReference type="EMBL" id="BNAS01000003">
    <property type="protein sequence ID" value="GHH72989.1"/>
    <property type="molecule type" value="Genomic_DNA"/>
</dbReference>
<dbReference type="InterPro" id="IPR012337">
    <property type="entry name" value="RNaseH-like_sf"/>
</dbReference>
<reference evidence="3" key="2">
    <citation type="submission" date="2020-09" db="EMBL/GenBank/DDBJ databases">
        <authorList>
            <person name="Sun Q."/>
            <person name="Zhou Y."/>
        </authorList>
    </citation>
    <scope>NUCLEOTIDE SEQUENCE</scope>
    <source>
        <strain evidence="3">CGMCC 4.7398</strain>
    </source>
</reference>
<feature type="compositionally biased region" description="Polar residues" evidence="1">
    <location>
        <begin position="300"/>
        <end position="309"/>
    </location>
</feature>
<keyword evidence="4" id="KW-1185">Reference proteome</keyword>
<dbReference type="GO" id="GO:0003676">
    <property type="term" value="F:nucleic acid binding"/>
    <property type="evidence" value="ECO:0007669"/>
    <property type="project" value="InterPro"/>
</dbReference>
<dbReference type="PANTHER" id="PTHR35004:SF7">
    <property type="entry name" value="INTEGRASE PROTEIN"/>
    <property type="match status" value="1"/>
</dbReference>
<dbReference type="AlphaFoldDB" id="A0A919FW03"/>
<comment type="caution">
    <text evidence="3">The sequence shown here is derived from an EMBL/GenBank/DDBJ whole genome shotgun (WGS) entry which is preliminary data.</text>
</comment>
<dbReference type="SUPFAM" id="SSF53098">
    <property type="entry name" value="Ribonuclease H-like"/>
    <property type="match status" value="1"/>
</dbReference>
<proteinExistence type="predicted"/>
<feature type="region of interest" description="Disordered" evidence="1">
    <location>
        <begin position="383"/>
        <end position="403"/>
    </location>
</feature>
<reference evidence="3" key="1">
    <citation type="journal article" date="2014" name="Int. J. Syst. Evol. Microbiol.">
        <title>Complete genome sequence of Corynebacterium casei LMG S-19264T (=DSM 44701T), isolated from a smear-ripened cheese.</title>
        <authorList>
            <consortium name="US DOE Joint Genome Institute (JGI-PGF)"/>
            <person name="Walter F."/>
            <person name="Albersmeier A."/>
            <person name="Kalinowski J."/>
            <person name="Ruckert C."/>
        </authorList>
    </citation>
    <scope>NUCLEOTIDE SEQUENCE</scope>
    <source>
        <strain evidence="3">CGMCC 4.7398</strain>
    </source>
</reference>
<dbReference type="InterPro" id="IPR001584">
    <property type="entry name" value="Integrase_cat-core"/>
</dbReference>
<organism evidence="3 4">
    <name type="scientific">Promicromonospora soli</name>
    <dbReference type="NCBI Taxonomy" id="2035533"/>
    <lineage>
        <taxon>Bacteria</taxon>
        <taxon>Bacillati</taxon>
        <taxon>Actinomycetota</taxon>
        <taxon>Actinomycetes</taxon>
        <taxon>Micrococcales</taxon>
        <taxon>Promicromonosporaceae</taxon>
        <taxon>Promicromonospora</taxon>
    </lineage>
</organism>
<dbReference type="InterPro" id="IPR047656">
    <property type="entry name" value="IS481-like_transpos"/>
</dbReference>
<evidence type="ECO:0000313" key="4">
    <source>
        <dbReference type="Proteomes" id="UP000627369"/>
    </source>
</evidence>
<evidence type="ECO:0000259" key="2">
    <source>
        <dbReference type="PROSITE" id="PS50994"/>
    </source>
</evidence>
<dbReference type="GO" id="GO:0015074">
    <property type="term" value="P:DNA integration"/>
    <property type="evidence" value="ECO:0007669"/>
    <property type="project" value="InterPro"/>
</dbReference>
<dbReference type="SUPFAM" id="SSF46689">
    <property type="entry name" value="Homeodomain-like"/>
    <property type="match status" value="1"/>
</dbReference>
<feature type="region of interest" description="Disordered" evidence="1">
    <location>
        <begin position="281"/>
        <end position="314"/>
    </location>
</feature>
<name>A0A919FW03_9MICO</name>
<dbReference type="InterPro" id="IPR036397">
    <property type="entry name" value="RNaseH_sf"/>
</dbReference>
<feature type="domain" description="Integrase catalytic" evidence="2">
    <location>
        <begin position="121"/>
        <end position="299"/>
    </location>
</feature>
<dbReference type="PANTHER" id="PTHR35004">
    <property type="entry name" value="TRANSPOSASE RV3428C-RELATED"/>
    <property type="match status" value="1"/>
</dbReference>
<gene>
    <name evidence="3" type="ORF">GCM10017772_23450</name>
</gene>
<evidence type="ECO:0000256" key="1">
    <source>
        <dbReference type="SAM" id="MobiDB-lite"/>
    </source>
</evidence>
<dbReference type="Proteomes" id="UP000627369">
    <property type="component" value="Unassembled WGS sequence"/>
</dbReference>
<dbReference type="RefSeq" id="WP_229872372.1">
    <property type="nucleotide sequence ID" value="NZ_BNAS01000003.1"/>
</dbReference>